<gene>
    <name evidence="1" type="ORF">RDB_LOCUS187280</name>
</gene>
<dbReference type="SUPFAM" id="SSF52047">
    <property type="entry name" value="RNI-like"/>
    <property type="match status" value="1"/>
</dbReference>
<protein>
    <recommendedName>
        <fullName evidence="3">F-box domain-containing protein</fullName>
    </recommendedName>
</protein>
<evidence type="ECO:0000313" key="2">
    <source>
        <dbReference type="Proteomes" id="UP000663827"/>
    </source>
</evidence>
<accession>A0A8H3HU21</accession>
<proteinExistence type="predicted"/>
<dbReference type="Gene3D" id="3.80.10.10">
    <property type="entry name" value="Ribonuclease Inhibitor"/>
    <property type="match status" value="1"/>
</dbReference>
<dbReference type="InterPro" id="IPR032675">
    <property type="entry name" value="LRR_dom_sf"/>
</dbReference>
<evidence type="ECO:0008006" key="3">
    <source>
        <dbReference type="Google" id="ProtNLM"/>
    </source>
</evidence>
<comment type="caution">
    <text evidence="1">The sequence shown here is derived from an EMBL/GenBank/DDBJ whole genome shotgun (WGS) entry which is preliminary data.</text>
</comment>
<reference evidence="1" key="1">
    <citation type="submission" date="2021-01" db="EMBL/GenBank/DDBJ databases">
        <authorList>
            <person name="Kaushik A."/>
        </authorList>
    </citation>
    <scope>NUCLEOTIDE SEQUENCE</scope>
    <source>
        <strain evidence="1">AG5</strain>
    </source>
</reference>
<dbReference type="EMBL" id="CAJNJQ010006562">
    <property type="protein sequence ID" value="CAE7231504.1"/>
    <property type="molecule type" value="Genomic_DNA"/>
</dbReference>
<name>A0A8H3HU21_9AGAM</name>
<sequence length="544" mass="60994">MVKLLEIPEIICLICEQVQRSDLAKLLTVCRLFFECAVPLVWNSLPGSAPTILIKLLPEADTYFRKDINSTINLRPLNAQALERFNFYAPYVRHLVRYFQNKKSNIAWDRLLEIVDARPILPNLEVLKLSLGNTIQDPALYLSPYLSPNIVEISHVRNTHSFTEPKSLCGLVLTIAQMCPRIRSLNLNNAASHMYAFMKPTHATELARSLGQLRNLRVLGLGRVVLDPRVLKALGALPNLESLALYETPGIWGSEEVPKLTDLSLPHSSFPALQNIGINPRFRPEPAILTWGITPLVHNLTSVSAHIDTPLTQAQASGFIRAICRYSPLITALCIDCTQSPSYIALLSPEIIANLAKLPLQRLSLSGKDVYSGNLDMDKERLVPALSFPRMEYLRIGGYFFTLDDLGLFAKQMPRLQQLSAKIELDIDCSPADKPPLLPIVSSPSQLYLHLRIFRRTTTQCYTELGCGAPQEAEAIAVWLHTLWPNGVVCEAGRRQDGTEEVNLGYQINTALRRLREDDGYGNQVEATLRMHPCKHVLPWLGRF</sequence>
<evidence type="ECO:0000313" key="1">
    <source>
        <dbReference type="EMBL" id="CAE7231504.1"/>
    </source>
</evidence>
<dbReference type="Proteomes" id="UP000663827">
    <property type="component" value="Unassembled WGS sequence"/>
</dbReference>
<dbReference type="AlphaFoldDB" id="A0A8H3HU21"/>
<organism evidence="1 2">
    <name type="scientific">Rhizoctonia solani</name>
    <dbReference type="NCBI Taxonomy" id="456999"/>
    <lineage>
        <taxon>Eukaryota</taxon>
        <taxon>Fungi</taxon>
        <taxon>Dikarya</taxon>
        <taxon>Basidiomycota</taxon>
        <taxon>Agaricomycotina</taxon>
        <taxon>Agaricomycetes</taxon>
        <taxon>Cantharellales</taxon>
        <taxon>Ceratobasidiaceae</taxon>
        <taxon>Rhizoctonia</taxon>
    </lineage>
</organism>